<dbReference type="GO" id="GO:0003676">
    <property type="term" value="F:nucleic acid binding"/>
    <property type="evidence" value="ECO:0007669"/>
    <property type="project" value="InterPro"/>
</dbReference>
<dbReference type="Proteomes" id="UP000189701">
    <property type="component" value="Unplaced"/>
</dbReference>
<dbReference type="GO" id="GO:0008270">
    <property type="term" value="F:zinc ion binding"/>
    <property type="evidence" value="ECO:0007669"/>
    <property type="project" value="InterPro"/>
</dbReference>
<keyword evidence="2" id="KW-1185">Reference proteome</keyword>
<reference evidence="3" key="2">
    <citation type="submission" date="2025-08" db="UniProtKB">
        <authorList>
            <consortium name="RefSeq"/>
        </authorList>
    </citation>
    <scope>IDENTIFICATION</scope>
    <source>
        <tissue evidence="3">Leaf</tissue>
    </source>
</reference>
<organism evidence="2 3">
    <name type="scientific">Nicotiana sylvestris</name>
    <name type="common">Wood tobacco</name>
    <name type="synonym">South American tobacco</name>
    <dbReference type="NCBI Taxonomy" id="4096"/>
    <lineage>
        <taxon>Eukaryota</taxon>
        <taxon>Viridiplantae</taxon>
        <taxon>Streptophyta</taxon>
        <taxon>Embryophyta</taxon>
        <taxon>Tracheophyta</taxon>
        <taxon>Spermatophyta</taxon>
        <taxon>Magnoliopsida</taxon>
        <taxon>eudicotyledons</taxon>
        <taxon>Gunneridae</taxon>
        <taxon>Pentapetalae</taxon>
        <taxon>asterids</taxon>
        <taxon>lamiids</taxon>
        <taxon>Solanales</taxon>
        <taxon>Solanaceae</taxon>
        <taxon>Nicotianoideae</taxon>
        <taxon>Nicotianeae</taxon>
        <taxon>Nicotiana</taxon>
    </lineage>
</organism>
<proteinExistence type="predicted"/>
<evidence type="ECO:0000256" key="1">
    <source>
        <dbReference type="SAM" id="MobiDB-lite"/>
    </source>
</evidence>
<evidence type="ECO:0000313" key="3">
    <source>
        <dbReference type="RefSeq" id="XP_009759088.1"/>
    </source>
</evidence>
<sequence>MKVILGSLDVWEIVDRGHAKPVTTSKEAWGILQNSLQGVDKARKVKLQTLKADVSKMKESECISDYFSKVKAVVNQLRRYGEDIKDVCVVEKILRTLTSKFDFVASFKDYGGEKSYRGNGRGRGGHGRGRSNGNNFNNEVKIYHTFRGHGREHRGGRGRGYYQENNGQRYDKSKFECYNYHKFGHYSGECHSNIAEKANLVDDRKEEVESTLLMALKEEDRDD</sequence>
<dbReference type="PANTHER" id="PTHR35317">
    <property type="entry name" value="OS04G0629600 PROTEIN"/>
    <property type="match status" value="1"/>
</dbReference>
<dbReference type="eggNOG" id="KOG0017">
    <property type="taxonomic scope" value="Eukaryota"/>
</dbReference>
<evidence type="ECO:0000313" key="2">
    <source>
        <dbReference type="Proteomes" id="UP000189701"/>
    </source>
</evidence>
<name>A0A1U7UY48_NICSY</name>
<dbReference type="GeneID" id="104211692"/>
<dbReference type="InterPro" id="IPR036875">
    <property type="entry name" value="Znf_CCHC_sf"/>
</dbReference>
<accession>A0A1U7UY48</accession>
<protein>
    <submittedName>
        <fullName evidence="3">Uncharacterized protein LOC104211692</fullName>
    </submittedName>
</protein>
<dbReference type="RefSeq" id="XP_009759088.1">
    <property type="nucleotide sequence ID" value="XM_009760786.1"/>
</dbReference>
<gene>
    <name evidence="3" type="primary">LOC104211692</name>
</gene>
<dbReference type="PANTHER" id="PTHR35317:SF28">
    <property type="entry name" value="ZINC FINGER, CCHC-TYPE, RIBONUCLEASE H-LIKE DOMAIN, GAG-PRE-INTEGRASE DOMAIN PROTEIN-RELATED"/>
    <property type="match status" value="1"/>
</dbReference>
<feature type="region of interest" description="Disordered" evidence="1">
    <location>
        <begin position="115"/>
        <end position="136"/>
    </location>
</feature>
<reference evidence="2" key="1">
    <citation type="journal article" date="2013" name="Genome Biol.">
        <title>Reference genomes and transcriptomes of Nicotiana sylvestris and Nicotiana tomentosiformis.</title>
        <authorList>
            <person name="Sierro N."/>
            <person name="Battey J.N."/>
            <person name="Ouadi S."/>
            <person name="Bovet L."/>
            <person name="Goepfert S."/>
            <person name="Bakaher N."/>
            <person name="Peitsch M.C."/>
            <person name="Ivanov N.V."/>
        </authorList>
    </citation>
    <scope>NUCLEOTIDE SEQUENCE [LARGE SCALE GENOMIC DNA]</scope>
</reference>
<dbReference type="SUPFAM" id="SSF57756">
    <property type="entry name" value="Retrovirus zinc finger-like domains"/>
    <property type="match status" value="1"/>
</dbReference>
<dbReference type="Pfam" id="PF14223">
    <property type="entry name" value="Retrotran_gag_2"/>
    <property type="match status" value="1"/>
</dbReference>
<dbReference type="AlphaFoldDB" id="A0A1U7UY48"/>
<dbReference type="KEGG" id="nsy:104211692"/>